<evidence type="ECO:0000313" key="2">
    <source>
        <dbReference type="Proteomes" id="UP000789901"/>
    </source>
</evidence>
<dbReference type="EMBL" id="CAJVQB010017210">
    <property type="protein sequence ID" value="CAG8783235.1"/>
    <property type="molecule type" value="Genomic_DNA"/>
</dbReference>
<sequence>MQQPDQTQITQKVVEPVKDTTIDGTETKADERHILLNDKLIYFEKDDTTSITSHTKQQMIDTDANSNATIEGWPNIVKTWITNECKTIRETTLGMDKWHYNTIL</sequence>
<accession>A0ABN7VMU9</accession>
<proteinExistence type="predicted"/>
<name>A0ABN7VMU9_GIGMA</name>
<evidence type="ECO:0000313" key="1">
    <source>
        <dbReference type="EMBL" id="CAG8783235.1"/>
    </source>
</evidence>
<keyword evidence="2" id="KW-1185">Reference proteome</keyword>
<gene>
    <name evidence="1" type="ORF">GMARGA_LOCUS20029</name>
</gene>
<reference evidence="1 2" key="1">
    <citation type="submission" date="2021-06" db="EMBL/GenBank/DDBJ databases">
        <authorList>
            <person name="Kallberg Y."/>
            <person name="Tangrot J."/>
            <person name="Rosling A."/>
        </authorList>
    </citation>
    <scope>NUCLEOTIDE SEQUENCE [LARGE SCALE GENOMIC DNA]</scope>
    <source>
        <strain evidence="1 2">120-4 pot B 10/14</strain>
    </source>
</reference>
<dbReference type="Proteomes" id="UP000789901">
    <property type="component" value="Unassembled WGS sequence"/>
</dbReference>
<protein>
    <submittedName>
        <fullName evidence="1">16363_t:CDS:1</fullName>
    </submittedName>
</protein>
<comment type="caution">
    <text evidence="1">The sequence shown here is derived from an EMBL/GenBank/DDBJ whole genome shotgun (WGS) entry which is preliminary data.</text>
</comment>
<organism evidence="1 2">
    <name type="scientific">Gigaspora margarita</name>
    <dbReference type="NCBI Taxonomy" id="4874"/>
    <lineage>
        <taxon>Eukaryota</taxon>
        <taxon>Fungi</taxon>
        <taxon>Fungi incertae sedis</taxon>
        <taxon>Mucoromycota</taxon>
        <taxon>Glomeromycotina</taxon>
        <taxon>Glomeromycetes</taxon>
        <taxon>Diversisporales</taxon>
        <taxon>Gigasporaceae</taxon>
        <taxon>Gigaspora</taxon>
    </lineage>
</organism>